<feature type="signal peptide" evidence="10">
    <location>
        <begin position="1"/>
        <end position="19"/>
    </location>
</feature>
<dbReference type="AlphaFoldDB" id="A0A5B8VLU9"/>
<comment type="similarity">
    <text evidence="8 9">Belongs to the TonB-dependent receptor family.</text>
</comment>
<gene>
    <name evidence="13" type="ORF">FSB73_12060</name>
</gene>
<dbReference type="SUPFAM" id="SSF49464">
    <property type="entry name" value="Carboxypeptidase regulatory domain-like"/>
    <property type="match status" value="1"/>
</dbReference>
<evidence type="ECO:0000313" key="14">
    <source>
        <dbReference type="Proteomes" id="UP000321291"/>
    </source>
</evidence>
<sequence length="1052" mass="117979">MKTITLSFLLLLVALGTKAQIIQGVVTDSATLNPLEAVTITAKSSKRSTITNQKGQFKLLIANTDTLILKRIGYQTIQQPVGLDAGPLQLNMAPKANNLSEVMVNTGYQTLPKERATGSFELISNKDLNRQVSGDIISRLDGTSSVLFDNGTQRPHLTIRGLSSIYGDKAPLVVLNNFPYEGNINNINPDDVESITILKDAAAASIWGTRASNGVIVITTKKGNYNQPLKVSINSSIKIMDKPNLDYIRQISSPDYIDLEKFLFEKEYRFSDTANLLRPAFSPAYEILFQERSGLISHETAENELTNLGTHSVFDDFDKYIYQKASMQQYTINIDGGSQKDAYHIDAGYNKQVSNLNSKYDRLTLHLENTIRPIKSLELKTSLMYNRTNTASGKPSYENLRLGLYPYAQFASTDGTPLAINHVYRRPYIDTIGSGHLLDWHYYPLEDYKHARSSAITEDVVGNVDLQYRPTKTIKLLLQYQYERQQNNSKNLSDPESFSTRDMINKFTEIDPGTGQVSYKVPYGGILSRGQSIMESNSVRGQINYHETFGDHDVSVLMGSEIRDITNQSDGSLLYGYDDEILTFGNVDFINPYPTIIPGYSMYIPNGQSESQSNNRFVSVFANGAYTFKQRYIFSASARRDASNLFGVNTNDKWNPLWSVGGSWIINKEKFWQSNTINYLKLRATYGFSGNVDQSASAVTTLKYFGNDPNTNFNQANVVQFGNPDLRWEKTGMLNIGLDFAVKNDILSGSIEYYQKKGKDLLGFAPVDITTTGASQMLYNAANMNGHGLDFSLLSTPIKAAIGWNIALKGYITHSKITKYFLAKGTSSSLVSNGISINPLVGYPIYGIVSYKWAGLDPQTGDPQGMLEGDISKDYSGLANQDYHQLTFSGSATPTFYGSLLNSISYQNFTLSANIVYRLGYYYRKPTINYYDLIKNGYGDLDYYNRWQQPGDEKKTNVPSMEYPLNNSRDNFYMFSDILAEKADNIRLQYVSISYLLSNTRRQHMPFDNMSITAMINNPEILWRAGDKTIDPDYPNSMAPTKSFSLALKFTF</sequence>
<dbReference type="InterPro" id="IPR023996">
    <property type="entry name" value="TonB-dep_OMP_SusC/RagA"/>
</dbReference>
<reference evidence="13 14" key="1">
    <citation type="journal article" date="2017" name="Int. J. Syst. Evol. Microbiol.">
        <title>Arachidicoccus ginsenosidivorans sp. nov., with ginsenoside-converting activity isolated from ginseng cultivating soil.</title>
        <authorList>
            <person name="Siddiqi M.Z."/>
            <person name="Aslam Z."/>
            <person name="Im W.T."/>
        </authorList>
    </citation>
    <scope>NUCLEOTIDE SEQUENCE [LARGE SCALE GENOMIC DNA]</scope>
    <source>
        <strain evidence="13 14">Gsoil 809</strain>
    </source>
</reference>
<dbReference type="InterPro" id="IPR008969">
    <property type="entry name" value="CarboxyPept-like_regulatory"/>
</dbReference>
<dbReference type="SUPFAM" id="SSF56935">
    <property type="entry name" value="Porins"/>
    <property type="match status" value="1"/>
</dbReference>
<dbReference type="InterPro" id="IPR023997">
    <property type="entry name" value="TonB-dep_OMP_SusC/RagA_CS"/>
</dbReference>
<keyword evidence="4 8" id="KW-0812">Transmembrane</keyword>
<dbReference type="OrthoDB" id="9768177at2"/>
<keyword evidence="10" id="KW-0732">Signal</keyword>
<keyword evidence="14" id="KW-1185">Reference proteome</keyword>
<evidence type="ECO:0000256" key="2">
    <source>
        <dbReference type="ARBA" id="ARBA00022448"/>
    </source>
</evidence>
<evidence type="ECO:0000256" key="4">
    <source>
        <dbReference type="ARBA" id="ARBA00022692"/>
    </source>
</evidence>
<evidence type="ECO:0000259" key="11">
    <source>
        <dbReference type="Pfam" id="PF00593"/>
    </source>
</evidence>
<dbReference type="EMBL" id="CP042434">
    <property type="protein sequence ID" value="QEC72299.1"/>
    <property type="molecule type" value="Genomic_DNA"/>
</dbReference>
<dbReference type="Gene3D" id="2.40.170.20">
    <property type="entry name" value="TonB-dependent receptor, beta-barrel domain"/>
    <property type="match status" value="1"/>
</dbReference>
<keyword evidence="5 9" id="KW-0798">TonB box</keyword>
<dbReference type="KEGG" id="agi:FSB73_12060"/>
<dbReference type="InterPro" id="IPR036942">
    <property type="entry name" value="Beta-barrel_TonB_sf"/>
</dbReference>
<evidence type="ECO:0000256" key="9">
    <source>
        <dbReference type="RuleBase" id="RU003357"/>
    </source>
</evidence>
<accession>A0A5B8VLU9</accession>
<keyword evidence="7 8" id="KW-0998">Cell outer membrane</keyword>
<comment type="subcellular location">
    <subcellularLocation>
        <location evidence="1 8">Cell outer membrane</location>
        <topology evidence="1 8">Multi-pass membrane protein</topology>
    </subcellularLocation>
</comment>
<dbReference type="Pfam" id="PF00593">
    <property type="entry name" value="TonB_dep_Rec_b-barrel"/>
    <property type="match status" value="1"/>
</dbReference>
<dbReference type="GO" id="GO:0009279">
    <property type="term" value="C:cell outer membrane"/>
    <property type="evidence" value="ECO:0007669"/>
    <property type="project" value="UniProtKB-SubCell"/>
</dbReference>
<organism evidence="13 14">
    <name type="scientific">Arachidicoccus ginsenosidivorans</name>
    <dbReference type="NCBI Taxonomy" id="496057"/>
    <lineage>
        <taxon>Bacteria</taxon>
        <taxon>Pseudomonadati</taxon>
        <taxon>Bacteroidota</taxon>
        <taxon>Chitinophagia</taxon>
        <taxon>Chitinophagales</taxon>
        <taxon>Chitinophagaceae</taxon>
        <taxon>Arachidicoccus</taxon>
    </lineage>
</organism>
<keyword evidence="6 8" id="KW-0472">Membrane</keyword>
<dbReference type="Proteomes" id="UP000321291">
    <property type="component" value="Chromosome"/>
</dbReference>
<dbReference type="PROSITE" id="PS52016">
    <property type="entry name" value="TONB_DEPENDENT_REC_3"/>
    <property type="match status" value="1"/>
</dbReference>
<dbReference type="Pfam" id="PF13715">
    <property type="entry name" value="CarbopepD_reg_2"/>
    <property type="match status" value="1"/>
</dbReference>
<dbReference type="RefSeq" id="WP_146782400.1">
    <property type="nucleotide sequence ID" value="NZ_CP042434.1"/>
</dbReference>
<feature type="domain" description="TonB-dependent receptor plug" evidence="12">
    <location>
        <begin position="113"/>
        <end position="215"/>
    </location>
</feature>
<dbReference type="NCBIfam" id="TIGR04057">
    <property type="entry name" value="SusC_RagA_signa"/>
    <property type="match status" value="1"/>
</dbReference>
<proteinExistence type="inferred from homology"/>
<protein>
    <submittedName>
        <fullName evidence="13">SusC/RagA family TonB-linked outer membrane protein</fullName>
    </submittedName>
</protein>
<keyword evidence="3 8" id="KW-1134">Transmembrane beta strand</keyword>
<evidence type="ECO:0000256" key="1">
    <source>
        <dbReference type="ARBA" id="ARBA00004571"/>
    </source>
</evidence>
<evidence type="ECO:0000256" key="5">
    <source>
        <dbReference type="ARBA" id="ARBA00023077"/>
    </source>
</evidence>
<dbReference type="InterPro" id="IPR037066">
    <property type="entry name" value="Plug_dom_sf"/>
</dbReference>
<dbReference type="InterPro" id="IPR039426">
    <property type="entry name" value="TonB-dep_rcpt-like"/>
</dbReference>
<keyword evidence="2 8" id="KW-0813">Transport</keyword>
<feature type="chain" id="PRO_5023151100" evidence="10">
    <location>
        <begin position="20"/>
        <end position="1052"/>
    </location>
</feature>
<dbReference type="Gene3D" id="2.60.40.1120">
    <property type="entry name" value="Carboxypeptidase-like, regulatory domain"/>
    <property type="match status" value="1"/>
</dbReference>
<dbReference type="InterPro" id="IPR000531">
    <property type="entry name" value="Beta-barrel_TonB"/>
</dbReference>
<evidence type="ECO:0000256" key="10">
    <source>
        <dbReference type="SAM" id="SignalP"/>
    </source>
</evidence>
<name>A0A5B8VLU9_9BACT</name>
<feature type="domain" description="TonB-dependent receptor-like beta-barrel" evidence="11">
    <location>
        <begin position="479"/>
        <end position="947"/>
    </location>
</feature>
<evidence type="ECO:0000259" key="12">
    <source>
        <dbReference type="Pfam" id="PF07715"/>
    </source>
</evidence>
<dbReference type="InterPro" id="IPR012910">
    <property type="entry name" value="Plug_dom"/>
</dbReference>
<evidence type="ECO:0000256" key="6">
    <source>
        <dbReference type="ARBA" id="ARBA00023136"/>
    </source>
</evidence>
<dbReference type="NCBIfam" id="TIGR04056">
    <property type="entry name" value="OMP_RagA_SusC"/>
    <property type="match status" value="1"/>
</dbReference>
<evidence type="ECO:0000256" key="3">
    <source>
        <dbReference type="ARBA" id="ARBA00022452"/>
    </source>
</evidence>
<evidence type="ECO:0000256" key="7">
    <source>
        <dbReference type="ARBA" id="ARBA00023237"/>
    </source>
</evidence>
<dbReference type="Gene3D" id="2.170.130.10">
    <property type="entry name" value="TonB-dependent receptor, plug domain"/>
    <property type="match status" value="1"/>
</dbReference>
<evidence type="ECO:0000313" key="13">
    <source>
        <dbReference type="EMBL" id="QEC72299.1"/>
    </source>
</evidence>
<dbReference type="Pfam" id="PF07715">
    <property type="entry name" value="Plug"/>
    <property type="match status" value="1"/>
</dbReference>
<evidence type="ECO:0000256" key="8">
    <source>
        <dbReference type="PROSITE-ProRule" id="PRU01360"/>
    </source>
</evidence>